<keyword evidence="2 5" id="KW-0812">Transmembrane</keyword>
<keyword evidence="4 5" id="KW-0472">Membrane</keyword>
<name>A0A9Q0RUA0_9DIPT</name>
<comment type="subcellular location">
    <subcellularLocation>
        <location evidence="1">Membrane</location>
        <topology evidence="1">Multi-pass membrane protein</topology>
    </subcellularLocation>
</comment>
<evidence type="ECO:0000313" key="8">
    <source>
        <dbReference type="EMBL" id="KAJ6633941.1"/>
    </source>
</evidence>
<evidence type="ECO:0000256" key="1">
    <source>
        <dbReference type="ARBA" id="ARBA00004141"/>
    </source>
</evidence>
<keyword evidence="9" id="KW-1185">Reference proteome</keyword>
<evidence type="ECO:0000259" key="6">
    <source>
        <dbReference type="PROSITE" id="PS50850"/>
    </source>
</evidence>
<dbReference type="Gene3D" id="1.20.1250.20">
    <property type="entry name" value="MFS general substrate transporter like domains"/>
    <property type="match status" value="1"/>
</dbReference>
<evidence type="ECO:0000256" key="2">
    <source>
        <dbReference type="ARBA" id="ARBA00022692"/>
    </source>
</evidence>
<dbReference type="AlphaFoldDB" id="A0A9Q0RUA0"/>
<proteinExistence type="predicted"/>
<dbReference type="PROSITE" id="PS50850">
    <property type="entry name" value="MFS"/>
    <property type="match status" value="1"/>
</dbReference>
<dbReference type="EMBL" id="WJQU01001438">
    <property type="protein sequence ID" value="KAJ6633941.1"/>
    <property type="molecule type" value="Genomic_DNA"/>
</dbReference>
<keyword evidence="3 5" id="KW-1133">Transmembrane helix</keyword>
<feature type="domain" description="Major facilitator superfamily (MFS) profile" evidence="6">
    <location>
        <begin position="16"/>
        <end position="145"/>
    </location>
</feature>
<dbReference type="OrthoDB" id="6884957at2759"/>
<evidence type="ECO:0000256" key="5">
    <source>
        <dbReference type="SAM" id="Phobius"/>
    </source>
</evidence>
<gene>
    <name evidence="7" type="primary">CarT_4</name>
    <name evidence="8" type="synonym">CarT_3</name>
    <name evidence="7" type="ORF">Bhyg_17749</name>
    <name evidence="8" type="ORF">Bhyg_17908</name>
</gene>
<dbReference type="GO" id="GO:0022857">
    <property type="term" value="F:transmembrane transporter activity"/>
    <property type="evidence" value="ECO:0007669"/>
    <property type="project" value="InterPro"/>
</dbReference>
<dbReference type="PANTHER" id="PTHR24064">
    <property type="entry name" value="SOLUTE CARRIER FAMILY 22 MEMBER"/>
    <property type="match status" value="1"/>
</dbReference>
<evidence type="ECO:0000256" key="3">
    <source>
        <dbReference type="ARBA" id="ARBA00022989"/>
    </source>
</evidence>
<dbReference type="GO" id="GO:0016020">
    <property type="term" value="C:membrane"/>
    <property type="evidence" value="ECO:0007669"/>
    <property type="project" value="UniProtKB-SubCell"/>
</dbReference>
<evidence type="ECO:0000256" key="4">
    <source>
        <dbReference type="ARBA" id="ARBA00023136"/>
    </source>
</evidence>
<feature type="transmembrane region" description="Helical" evidence="5">
    <location>
        <begin position="73"/>
        <end position="93"/>
    </location>
</feature>
<organism evidence="7 9">
    <name type="scientific">Pseudolycoriella hygida</name>
    <dbReference type="NCBI Taxonomy" id="35572"/>
    <lineage>
        <taxon>Eukaryota</taxon>
        <taxon>Metazoa</taxon>
        <taxon>Ecdysozoa</taxon>
        <taxon>Arthropoda</taxon>
        <taxon>Hexapoda</taxon>
        <taxon>Insecta</taxon>
        <taxon>Pterygota</taxon>
        <taxon>Neoptera</taxon>
        <taxon>Endopterygota</taxon>
        <taxon>Diptera</taxon>
        <taxon>Nematocera</taxon>
        <taxon>Sciaroidea</taxon>
        <taxon>Sciaridae</taxon>
        <taxon>Pseudolycoriella</taxon>
    </lineage>
</organism>
<dbReference type="InterPro" id="IPR036259">
    <property type="entry name" value="MFS_trans_sf"/>
</dbReference>
<dbReference type="EMBL" id="WJQU01003279">
    <property type="protein sequence ID" value="KAJ6626281.1"/>
    <property type="molecule type" value="Genomic_DNA"/>
</dbReference>
<accession>A0A9Q0RUA0</accession>
<comment type="caution">
    <text evidence="7">The sequence shown here is derived from an EMBL/GenBank/DDBJ whole genome shotgun (WGS) entry which is preliminary data.</text>
</comment>
<dbReference type="InterPro" id="IPR005828">
    <property type="entry name" value="MFS_sugar_transport-like"/>
</dbReference>
<evidence type="ECO:0000313" key="7">
    <source>
        <dbReference type="EMBL" id="KAJ6626281.1"/>
    </source>
</evidence>
<dbReference type="Pfam" id="PF00083">
    <property type="entry name" value="Sugar_tr"/>
    <property type="match status" value="1"/>
</dbReference>
<sequence>MLAIPTEANGHSKCSMYAVNFTEALANGTKVADLSWPVQPCKYGWEFNTTEVPYSTIATELEWVCDNGALPTIAQSIFFCGAIIGGLLFGWIADRFGRIPSLCGCNLLGFVAGVLTAFTGSFWSFTLCRFLVGFAFDNCFTMMYI</sequence>
<feature type="non-terminal residue" evidence="7">
    <location>
        <position position="145"/>
    </location>
</feature>
<reference evidence="7" key="1">
    <citation type="submission" date="2022-07" db="EMBL/GenBank/DDBJ databases">
        <authorList>
            <person name="Trinca V."/>
            <person name="Uliana J.V.C."/>
            <person name="Torres T.T."/>
            <person name="Ward R.J."/>
            <person name="Monesi N."/>
        </authorList>
    </citation>
    <scope>NUCLEOTIDE SEQUENCE</scope>
    <source>
        <strain evidence="7">HSMRA1968</strain>
        <tissue evidence="7">Whole embryos</tissue>
    </source>
</reference>
<dbReference type="SUPFAM" id="SSF103473">
    <property type="entry name" value="MFS general substrate transporter"/>
    <property type="match status" value="1"/>
</dbReference>
<evidence type="ECO:0000313" key="9">
    <source>
        <dbReference type="Proteomes" id="UP001151699"/>
    </source>
</evidence>
<dbReference type="InterPro" id="IPR020846">
    <property type="entry name" value="MFS_dom"/>
</dbReference>
<dbReference type="Proteomes" id="UP001151699">
    <property type="component" value="Unassembled WGS sequence"/>
</dbReference>
<feature type="transmembrane region" description="Helical" evidence="5">
    <location>
        <begin position="105"/>
        <end position="125"/>
    </location>
</feature>
<protein>
    <submittedName>
        <fullName evidence="7">Carcinine transporter</fullName>
    </submittedName>
</protein>